<reference evidence="6 7" key="1">
    <citation type="submission" date="2019-01" db="EMBL/GenBank/DDBJ databases">
        <title>Nuclear Genome Assembly of the Microalgal Biofuel strain Nannochloropsis salina CCMP1776.</title>
        <authorList>
            <person name="Hovde B."/>
        </authorList>
    </citation>
    <scope>NUCLEOTIDE SEQUENCE [LARGE SCALE GENOMIC DNA]</scope>
    <source>
        <strain evidence="6 7">CCMP1776</strain>
    </source>
</reference>
<dbReference type="OrthoDB" id="15270at2759"/>
<feature type="transmembrane region" description="Helical" evidence="5">
    <location>
        <begin position="434"/>
        <end position="454"/>
    </location>
</feature>
<dbReference type="GO" id="GO:0072659">
    <property type="term" value="P:protein localization to plasma membrane"/>
    <property type="evidence" value="ECO:0007669"/>
    <property type="project" value="TreeGrafter"/>
</dbReference>
<evidence type="ECO:0008006" key="8">
    <source>
        <dbReference type="Google" id="ProtNLM"/>
    </source>
</evidence>
<evidence type="ECO:0000256" key="5">
    <source>
        <dbReference type="SAM" id="Phobius"/>
    </source>
</evidence>
<keyword evidence="7" id="KW-1185">Reference proteome</keyword>
<dbReference type="GO" id="GO:0032216">
    <property type="term" value="F:glucosaminyl-phosphatidylinositol O-acyltransferase activity"/>
    <property type="evidence" value="ECO:0007669"/>
    <property type="project" value="TreeGrafter"/>
</dbReference>
<dbReference type="GO" id="GO:0016020">
    <property type="term" value="C:membrane"/>
    <property type="evidence" value="ECO:0007669"/>
    <property type="project" value="UniProtKB-SubCell"/>
</dbReference>
<feature type="transmembrane region" description="Helical" evidence="5">
    <location>
        <begin position="475"/>
        <end position="494"/>
    </location>
</feature>
<evidence type="ECO:0000256" key="4">
    <source>
        <dbReference type="ARBA" id="ARBA00023136"/>
    </source>
</evidence>
<sequence>MPTIQPADYKAAKEAFVSNLNGSGLYEIIKVTIPLPVALWAYTELRAFRLVYSAPTPGLLLAFCYEFAVLIFPQILAQCWPESTPWVLAGLLVIGVSCRAVVQATREPSLKSQWRHDRAVRLVSSQARNFLINYRAGVMLTSAIAILAVDFTIFPRRFGKTETFGTSLMDLGVGCFIFSSGFCSRAARLFHHHSEAAPGAAAAAGVSGVVCTGGEGSGSEAKEAQGGWSLGRGDRGGCGTPTSSKGGEFFRFSKRAAMWRTTKRCIPLVLLGLGRLLARRSVDYQEHVSEYGVHWNFFLTLAVIQLATSALHTVFPHKALSPLALIVLVLYQMQLSVNGLTEYMFTAPREGSLVAQNREGILGVIGFLCLYLIGEQIGTWTVWAMGVVGGGTKITEAEAKRALLQLVVLDAGLWGATALSCTLVQPISRRLANMSYVLMSSAYNVMVIALLLAVDRFASMAATSRLLFAVNRNQLAFFILANLLTGGVNLSIHTIYVSPFVSWVVISSYTLILLAMFVMLDRAFDVTLKFW</sequence>
<dbReference type="InterPro" id="IPR009447">
    <property type="entry name" value="PIGW/GWT1"/>
</dbReference>
<dbReference type="GO" id="GO:0005783">
    <property type="term" value="C:endoplasmic reticulum"/>
    <property type="evidence" value="ECO:0007669"/>
    <property type="project" value="TreeGrafter"/>
</dbReference>
<feature type="transmembrane region" description="Helical" evidence="5">
    <location>
        <begin position="500"/>
        <end position="520"/>
    </location>
</feature>
<dbReference type="AlphaFoldDB" id="A0A4D9D4T6"/>
<evidence type="ECO:0000256" key="3">
    <source>
        <dbReference type="ARBA" id="ARBA00022989"/>
    </source>
</evidence>
<feature type="transmembrane region" description="Helical" evidence="5">
    <location>
        <begin position="166"/>
        <end position="184"/>
    </location>
</feature>
<keyword evidence="3 5" id="KW-1133">Transmembrane helix</keyword>
<comment type="subcellular location">
    <subcellularLocation>
        <location evidence="1">Membrane</location>
        <topology evidence="1">Multi-pass membrane protein</topology>
    </subcellularLocation>
</comment>
<organism evidence="6 7">
    <name type="scientific">Nannochloropsis salina CCMP1776</name>
    <dbReference type="NCBI Taxonomy" id="1027361"/>
    <lineage>
        <taxon>Eukaryota</taxon>
        <taxon>Sar</taxon>
        <taxon>Stramenopiles</taxon>
        <taxon>Ochrophyta</taxon>
        <taxon>Eustigmatophyceae</taxon>
        <taxon>Eustigmatales</taxon>
        <taxon>Monodopsidaceae</taxon>
        <taxon>Microchloropsis</taxon>
        <taxon>Microchloropsis salina</taxon>
    </lineage>
</organism>
<feature type="transmembrane region" description="Helical" evidence="5">
    <location>
        <begin position="361"/>
        <end position="383"/>
    </location>
</feature>
<dbReference type="Pfam" id="PF06423">
    <property type="entry name" value="GWT1"/>
    <property type="match status" value="2"/>
</dbReference>
<comment type="caution">
    <text evidence="6">The sequence shown here is derived from an EMBL/GenBank/DDBJ whole genome shotgun (WGS) entry which is preliminary data.</text>
</comment>
<feature type="transmembrane region" description="Helical" evidence="5">
    <location>
        <begin position="58"/>
        <end position="77"/>
    </location>
</feature>
<evidence type="ECO:0000256" key="1">
    <source>
        <dbReference type="ARBA" id="ARBA00004141"/>
    </source>
</evidence>
<evidence type="ECO:0000256" key="2">
    <source>
        <dbReference type="ARBA" id="ARBA00022692"/>
    </source>
</evidence>
<accession>A0A4D9D4T6</accession>
<dbReference type="PANTHER" id="PTHR20661">
    <property type="entry name" value="PHOSPHATIDYLINOSITOL-GLYCAN BIOSYNTHESIS CLASS W PROTEIN"/>
    <property type="match status" value="1"/>
</dbReference>
<feature type="transmembrane region" description="Helical" evidence="5">
    <location>
        <begin position="83"/>
        <end position="102"/>
    </location>
</feature>
<dbReference type="GO" id="GO:0006506">
    <property type="term" value="P:GPI anchor biosynthetic process"/>
    <property type="evidence" value="ECO:0007669"/>
    <property type="project" value="InterPro"/>
</dbReference>
<evidence type="ECO:0000313" key="6">
    <source>
        <dbReference type="EMBL" id="TFJ84445.1"/>
    </source>
</evidence>
<protein>
    <recommendedName>
        <fullName evidence="8">GPI-anchored wall transfer protein 1</fullName>
    </recommendedName>
</protein>
<dbReference type="EMBL" id="SDOX01000019">
    <property type="protein sequence ID" value="TFJ84445.1"/>
    <property type="molecule type" value="Genomic_DNA"/>
</dbReference>
<gene>
    <name evidence="6" type="ORF">NSK_004430</name>
</gene>
<dbReference type="PIRSF" id="PIRSF017321">
    <property type="entry name" value="GWT1"/>
    <property type="match status" value="1"/>
</dbReference>
<dbReference type="Proteomes" id="UP000355283">
    <property type="component" value="Unassembled WGS sequence"/>
</dbReference>
<feature type="transmembrane region" description="Helical" evidence="5">
    <location>
        <begin position="294"/>
        <end position="315"/>
    </location>
</feature>
<name>A0A4D9D4T6_9STRA</name>
<keyword evidence="4 5" id="KW-0472">Membrane</keyword>
<feature type="transmembrane region" description="Helical" evidence="5">
    <location>
        <begin position="134"/>
        <end position="154"/>
    </location>
</feature>
<proteinExistence type="predicted"/>
<feature type="transmembrane region" description="Helical" evidence="5">
    <location>
        <begin position="322"/>
        <end position="341"/>
    </location>
</feature>
<evidence type="ECO:0000313" key="7">
    <source>
        <dbReference type="Proteomes" id="UP000355283"/>
    </source>
</evidence>
<keyword evidence="2 5" id="KW-0812">Transmembrane</keyword>
<dbReference type="PANTHER" id="PTHR20661:SF0">
    <property type="entry name" value="PHOSPHATIDYLINOSITOL-GLYCAN BIOSYNTHESIS CLASS W PROTEIN"/>
    <property type="match status" value="1"/>
</dbReference>